<dbReference type="PANTHER" id="PTHR42837:SF2">
    <property type="entry name" value="MEMBRANE METALLOPROTEASE ARASP2, CHLOROPLASTIC-RELATED"/>
    <property type="match status" value="1"/>
</dbReference>
<evidence type="ECO:0000256" key="1">
    <source>
        <dbReference type="ARBA" id="ARBA00001947"/>
    </source>
</evidence>
<dbReference type="InterPro" id="IPR041489">
    <property type="entry name" value="PDZ_6"/>
</dbReference>
<evidence type="ECO:0000256" key="7">
    <source>
        <dbReference type="ARBA" id="ARBA00022833"/>
    </source>
</evidence>
<dbReference type="Pfam" id="PF02163">
    <property type="entry name" value="Peptidase_M50"/>
    <property type="match status" value="1"/>
</dbReference>
<dbReference type="Proteomes" id="UP001217500">
    <property type="component" value="Chromosome"/>
</dbReference>
<dbReference type="InterPro" id="IPR004387">
    <property type="entry name" value="Pept_M50_Zn"/>
</dbReference>
<dbReference type="GO" id="GO:0046872">
    <property type="term" value="F:metal ion binding"/>
    <property type="evidence" value="ECO:0007669"/>
    <property type="project" value="UniProtKB-KW"/>
</dbReference>
<evidence type="ECO:0000256" key="3">
    <source>
        <dbReference type="ARBA" id="ARBA00007931"/>
    </source>
</evidence>
<dbReference type="GO" id="GO:0004222">
    <property type="term" value="F:metalloendopeptidase activity"/>
    <property type="evidence" value="ECO:0007669"/>
    <property type="project" value="InterPro"/>
</dbReference>
<evidence type="ECO:0000256" key="2">
    <source>
        <dbReference type="ARBA" id="ARBA00004141"/>
    </source>
</evidence>
<feature type="transmembrane region" description="Helical" evidence="11">
    <location>
        <begin position="297"/>
        <end position="319"/>
    </location>
</feature>
<evidence type="ECO:0000256" key="8">
    <source>
        <dbReference type="ARBA" id="ARBA00022989"/>
    </source>
</evidence>
<reference evidence="13" key="1">
    <citation type="submission" date="2023-01" db="EMBL/GenBank/DDBJ databases">
        <title>The genome sequence of Kordiimonadaceae bacterium 6D33.</title>
        <authorList>
            <person name="Liu Y."/>
        </authorList>
    </citation>
    <scope>NUCLEOTIDE SEQUENCE</scope>
    <source>
        <strain evidence="13">6D33</strain>
    </source>
</reference>
<feature type="transmembrane region" description="Helical" evidence="11">
    <location>
        <begin position="344"/>
        <end position="362"/>
    </location>
</feature>
<accession>A0AAE9XKL9</accession>
<evidence type="ECO:0000256" key="10">
    <source>
        <dbReference type="ARBA" id="ARBA00023136"/>
    </source>
</evidence>
<dbReference type="SUPFAM" id="SSF50156">
    <property type="entry name" value="PDZ domain-like"/>
    <property type="match status" value="1"/>
</dbReference>
<evidence type="ECO:0000256" key="6">
    <source>
        <dbReference type="ARBA" id="ARBA00022801"/>
    </source>
</evidence>
<dbReference type="CDD" id="cd06163">
    <property type="entry name" value="S2P-M50_PDZ_RseP-like"/>
    <property type="match status" value="1"/>
</dbReference>
<dbReference type="PROSITE" id="PS50106">
    <property type="entry name" value="PDZ"/>
    <property type="match status" value="1"/>
</dbReference>
<keyword evidence="7 11" id="KW-0862">Zinc</keyword>
<keyword evidence="4" id="KW-0645">Protease</keyword>
<sequence>MEATEAPGILLTIIAFVCGFSALVFIHEWGHYIVARIFGVKIESFSIGFGREVVGFTDKRGVRWKFGWLPLGGYVKFFGDRSGASNAAAGLEALPSEEQAACFHFKPVWQRALIVFAGPAVNLIAAALVFAAFYWSYGIYVSDPVVGEVVAEGAAAKAGIQKGDRILTVDGEPVERFNDIAPIVRLYPGRRLPITLEREGQEMAVTPVLGIDYIEDRFGNRYPFGVLGVQSGEMHVYEPSFFPAIGEGVRQTGSMIKTIFTTTGQMLLGLRSPKELGGPLRIVTMTGEAAQNGIENLLWFLAIISVNLGVINLLPIPVLDGGHLFYYAIEAIKGSPLGAKAQEAGFVAGFALMLLFMLFVTLNDLQSIAL</sequence>
<evidence type="ECO:0000256" key="5">
    <source>
        <dbReference type="ARBA" id="ARBA00022692"/>
    </source>
</evidence>
<dbReference type="PANTHER" id="PTHR42837">
    <property type="entry name" value="REGULATOR OF SIGMA-E PROTEASE RSEP"/>
    <property type="match status" value="1"/>
</dbReference>
<keyword evidence="14" id="KW-1185">Reference proteome</keyword>
<keyword evidence="9 11" id="KW-0482">Metalloprotease</keyword>
<keyword evidence="5 11" id="KW-0812">Transmembrane</keyword>
<dbReference type="GO" id="GO:0016020">
    <property type="term" value="C:membrane"/>
    <property type="evidence" value="ECO:0007669"/>
    <property type="project" value="UniProtKB-SubCell"/>
</dbReference>
<feature type="transmembrane region" description="Helical" evidence="11">
    <location>
        <begin position="6"/>
        <end position="26"/>
    </location>
</feature>
<dbReference type="EC" id="3.4.24.-" evidence="11"/>
<proteinExistence type="inferred from homology"/>
<comment type="similarity">
    <text evidence="3 11">Belongs to the peptidase M50B family.</text>
</comment>
<feature type="domain" description="PDZ" evidence="12">
    <location>
        <begin position="137"/>
        <end position="175"/>
    </location>
</feature>
<dbReference type="KEGG" id="gso:PH603_08685"/>
<comment type="subcellular location">
    <subcellularLocation>
        <location evidence="2">Membrane</location>
        <topology evidence="2">Multi-pass membrane protein</topology>
    </subcellularLocation>
</comment>
<dbReference type="CDD" id="cd23081">
    <property type="entry name" value="cpPDZ_EcRseP-like"/>
    <property type="match status" value="1"/>
</dbReference>
<dbReference type="RefSeq" id="WP_289501896.1">
    <property type="nucleotide sequence ID" value="NZ_CP116805.1"/>
</dbReference>
<keyword evidence="6 11" id="KW-0378">Hydrolase</keyword>
<evidence type="ECO:0000256" key="9">
    <source>
        <dbReference type="ARBA" id="ARBA00023049"/>
    </source>
</evidence>
<evidence type="ECO:0000313" key="14">
    <source>
        <dbReference type="Proteomes" id="UP001217500"/>
    </source>
</evidence>
<dbReference type="SMART" id="SM00228">
    <property type="entry name" value="PDZ"/>
    <property type="match status" value="1"/>
</dbReference>
<name>A0AAE9XKL9_9PROT</name>
<protein>
    <recommendedName>
        <fullName evidence="11">Zinc metalloprotease</fullName>
        <ecNumber evidence="11">3.4.24.-</ecNumber>
    </recommendedName>
</protein>
<dbReference type="EMBL" id="CP116805">
    <property type="protein sequence ID" value="WCL52613.1"/>
    <property type="molecule type" value="Genomic_DNA"/>
</dbReference>
<comment type="cofactor">
    <cofactor evidence="1 11">
        <name>Zn(2+)</name>
        <dbReference type="ChEBI" id="CHEBI:29105"/>
    </cofactor>
</comment>
<dbReference type="GO" id="GO:0006508">
    <property type="term" value="P:proteolysis"/>
    <property type="evidence" value="ECO:0007669"/>
    <property type="project" value="UniProtKB-KW"/>
</dbReference>
<keyword evidence="10 11" id="KW-0472">Membrane</keyword>
<dbReference type="Pfam" id="PF17820">
    <property type="entry name" value="PDZ_6"/>
    <property type="match status" value="1"/>
</dbReference>
<dbReference type="Gene3D" id="2.30.42.10">
    <property type="match status" value="1"/>
</dbReference>
<evidence type="ECO:0000313" key="13">
    <source>
        <dbReference type="EMBL" id="WCL52613.1"/>
    </source>
</evidence>
<dbReference type="InterPro" id="IPR001478">
    <property type="entry name" value="PDZ"/>
</dbReference>
<organism evidence="13 14">
    <name type="scientific">Gimibacter soli</name>
    <dbReference type="NCBI Taxonomy" id="3024400"/>
    <lineage>
        <taxon>Bacteria</taxon>
        <taxon>Pseudomonadati</taxon>
        <taxon>Pseudomonadota</taxon>
        <taxon>Alphaproteobacteria</taxon>
        <taxon>Kordiimonadales</taxon>
        <taxon>Temperatibacteraceae</taxon>
        <taxon>Gimibacter</taxon>
    </lineage>
</organism>
<evidence type="ECO:0000259" key="12">
    <source>
        <dbReference type="PROSITE" id="PS50106"/>
    </source>
</evidence>
<gene>
    <name evidence="13" type="primary">rseP</name>
    <name evidence="13" type="ORF">PH603_08685</name>
</gene>
<evidence type="ECO:0000256" key="4">
    <source>
        <dbReference type="ARBA" id="ARBA00022670"/>
    </source>
</evidence>
<dbReference type="NCBIfam" id="TIGR00054">
    <property type="entry name" value="RIP metalloprotease RseP"/>
    <property type="match status" value="1"/>
</dbReference>
<evidence type="ECO:0000256" key="11">
    <source>
        <dbReference type="RuleBase" id="RU362031"/>
    </source>
</evidence>
<feature type="transmembrane region" description="Helical" evidence="11">
    <location>
        <begin position="113"/>
        <end position="135"/>
    </location>
</feature>
<dbReference type="AlphaFoldDB" id="A0AAE9XKL9"/>
<keyword evidence="8 11" id="KW-1133">Transmembrane helix</keyword>
<keyword evidence="11" id="KW-0479">Metal-binding</keyword>
<dbReference type="InterPro" id="IPR036034">
    <property type="entry name" value="PDZ_sf"/>
</dbReference>
<dbReference type="InterPro" id="IPR008915">
    <property type="entry name" value="Peptidase_M50"/>
</dbReference>